<dbReference type="PROSITE" id="PS50931">
    <property type="entry name" value="HTH_LYSR"/>
    <property type="match status" value="1"/>
</dbReference>
<evidence type="ECO:0000259" key="5">
    <source>
        <dbReference type="PROSITE" id="PS50931"/>
    </source>
</evidence>
<dbReference type="GO" id="GO:0003700">
    <property type="term" value="F:DNA-binding transcription factor activity"/>
    <property type="evidence" value="ECO:0007669"/>
    <property type="project" value="InterPro"/>
</dbReference>
<dbReference type="Gene3D" id="3.40.190.10">
    <property type="entry name" value="Periplasmic binding protein-like II"/>
    <property type="match status" value="2"/>
</dbReference>
<dbReference type="PANTHER" id="PTHR30118">
    <property type="entry name" value="HTH-TYPE TRANSCRIPTIONAL REGULATOR LEUO-RELATED"/>
    <property type="match status" value="1"/>
</dbReference>
<evidence type="ECO:0000256" key="1">
    <source>
        <dbReference type="ARBA" id="ARBA00009437"/>
    </source>
</evidence>
<organism evidence="6 7">
    <name type="scientific">Bordetella genomosp. 8</name>
    <dbReference type="NCBI Taxonomy" id="1416806"/>
    <lineage>
        <taxon>Bacteria</taxon>
        <taxon>Pseudomonadati</taxon>
        <taxon>Pseudomonadota</taxon>
        <taxon>Betaproteobacteria</taxon>
        <taxon>Burkholderiales</taxon>
        <taxon>Alcaligenaceae</taxon>
        <taxon>Bordetella</taxon>
    </lineage>
</organism>
<proteinExistence type="inferred from homology"/>
<name>A0A1W6YJU7_9BORD</name>
<dbReference type="RefSeq" id="WP_086064460.1">
    <property type="nucleotide sequence ID" value="NZ_CP021108.1"/>
</dbReference>
<dbReference type="EMBL" id="CP021108">
    <property type="protein sequence ID" value="ARP81264.1"/>
    <property type="molecule type" value="Genomic_DNA"/>
</dbReference>
<dbReference type="OrthoDB" id="5495633at2"/>
<gene>
    <name evidence="6" type="ORF">CAL12_10705</name>
</gene>
<dbReference type="Pfam" id="PF03466">
    <property type="entry name" value="LysR_substrate"/>
    <property type="match status" value="1"/>
</dbReference>
<dbReference type="PRINTS" id="PR00039">
    <property type="entry name" value="HTHLYSR"/>
</dbReference>
<evidence type="ECO:0000256" key="2">
    <source>
        <dbReference type="ARBA" id="ARBA00023015"/>
    </source>
</evidence>
<dbReference type="SUPFAM" id="SSF46785">
    <property type="entry name" value="Winged helix' DNA-binding domain"/>
    <property type="match status" value="1"/>
</dbReference>
<evidence type="ECO:0000256" key="3">
    <source>
        <dbReference type="ARBA" id="ARBA00023125"/>
    </source>
</evidence>
<evidence type="ECO:0000313" key="6">
    <source>
        <dbReference type="EMBL" id="ARP81264.1"/>
    </source>
</evidence>
<dbReference type="GO" id="GO:0003677">
    <property type="term" value="F:DNA binding"/>
    <property type="evidence" value="ECO:0007669"/>
    <property type="project" value="UniProtKB-KW"/>
</dbReference>
<feature type="domain" description="HTH lysR-type" evidence="5">
    <location>
        <begin position="9"/>
        <end position="66"/>
    </location>
</feature>
<evidence type="ECO:0000313" key="7">
    <source>
        <dbReference type="Proteomes" id="UP000194151"/>
    </source>
</evidence>
<sequence>MDVSSLRRVNLNLLIVFEVLSSVRNATRAAELLNMTQPGVSRKLAELRHIFGDPLFLSNGRSFELTDRALGLREPIREALASMRFAIEESRVFDPAASTRTFRIACSNMVEWVLAPALIAWCATHAPGVKIMFNAPPSPTPTALELDNLGIDLIVDVEVGEMPQGMEKVVRIPLSTDRRACVVRRGHPVGAGPIDLDRFCELSFVTLSSYETRDRNNMDRWLQQQGLRRKLGSYLSNISIAPFVIMRTDYALALPLQLARFISQTFPLDVVQFDFDAPPVRYNMSWHRRWDASQAHAWLRDAIRGLMSDIPLGEVSH</sequence>
<dbReference type="InterPro" id="IPR050389">
    <property type="entry name" value="LysR-type_TF"/>
</dbReference>
<dbReference type="InterPro" id="IPR000847">
    <property type="entry name" value="LysR_HTH_N"/>
</dbReference>
<dbReference type="InterPro" id="IPR005119">
    <property type="entry name" value="LysR_subst-bd"/>
</dbReference>
<dbReference type="STRING" id="1416806.CAL12_10705"/>
<keyword evidence="7" id="KW-1185">Reference proteome</keyword>
<keyword evidence="3" id="KW-0238">DNA-binding</keyword>
<evidence type="ECO:0000256" key="4">
    <source>
        <dbReference type="ARBA" id="ARBA00023163"/>
    </source>
</evidence>
<dbReference type="InterPro" id="IPR036390">
    <property type="entry name" value="WH_DNA-bd_sf"/>
</dbReference>
<keyword evidence="4" id="KW-0804">Transcription</keyword>
<dbReference type="AlphaFoldDB" id="A0A1W6YJU7"/>
<accession>A0A1W6YJU7</accession>
<dbReference type="PANTHER" id="PTHR30118:SF15">
    <property type="entry name" value="TRANSCRIPTIONAL REGULATORY PROTEIN"/>
    <property type="match status" value="1"/>
</dbReference>
<dbReference type="Gene3D" id="1.10.10.10">
    <property type="entry name" value="Winged helix-like DNA-binding domain superfamily/Winged helix DNA-binding domain"/>
    <property type="match status" value="1"/>
</dbReference>
<dbReference type="SUPFAM" id="SSF53850">
    <property type="entry name" value="Periplasmic binding protein-like II"/>
    <property type="match status" value="1"/>
</dbReference>
<dbReference type="KEGG" id="bgv:CAL12_10705"/>
<dbReference type="Proteomes" id="UP000194151">
    <property type="component" value="Chromosome"/>
</dbReference>
<dbReference type="InterPro" id="IPR037402">
    <property type="entry name" value="YidZ_PBP2"/>
</dbReference>
<keyword evidence="2" id="KW-0805">Transcription regulation</keyword>
<protein>
    <recommendedName>
        <fullName evidence="5">HTH lysR-type domain-containing protein</fullName>
    </recommendedName>
</protein>
<comment type="similarity">
    <text evidence="1">Belongs to the LysR transcriptional regulatory family.</text>
</comment>
<dbReference type="InterPro" id="IPR036388">
    <property type="entry name" value="WH-like_DNA-bd_sf"/>
</dbReference>
<dbReference type="CDD" id="cd08417">
    <property type="entry name" value="PBP2_Nitroaromatics_like"/>
    <property type="match status" value="1"/>
</dbReference>
<dbReference type="Pfam" id="PF00126">
    <property type="entry name" value="HTH_1"/>
    <property type="match status" value="1"/>
</dbReference>
<reference evidence="6 7" key="1">
    <citation type="submission" date="2017-05" db="EMBL/GenBank/DDBJ databases">
        <title>Complete and WGS of Bordetella genogroups.</title>
        <authorList>
            <person name="Spilker T."/>
            <person name="LiPuma J."/>
        </authorList>
    </citation>
    <scope>NUCLEOTIDE SEQUENCE [LARGE SCALE GENOMIC DNA]</scope>
    <source>
        <strain evidence="6 7">AU19157</strain>
    </source>
</reference>